<dbReference type="InterPro" id="IPR004154">
    <property type="entry name" value="Anticodon-bd"/>
</dbReference>
<dbReference type="PANTHER" id="PTHR11451:SF44">
    <property type="entry name" value="THREONINE--TRNA LIGASE, CHLOROPLASTIC_MITOCHONDRIAL 2"/>
    <property type="match status" value="1"/>
</dbReference>
<dbReference type="Gene3D" id="3.30.54.20">
    <property type="match status" value="1"/>
</dbReference>
<accession>A0A1G1WF78</accession>
<dbReference type="Pfam" id="PF00587">
    <property type="entry name" value="tRNA-synt_2b"/>
    <property type="match status" value="1"/>
</dbReference>
<protein>
    <recommendedName>
        <fullName evidence="12">Threonine--tRNA ligase</fullName>
        <ecNumber evidence="12">6.1.1.3</ecNumber>
    </recommendedName>
    <alternativeName>
        <fullName evidence="12">Threonyl-tRNA synthetase</fullName>
        <shortName evidence="12">ThrRS</shortName>
    </alternativeName>
</protein>
<feature type="domain" description="Aminoacyl-transfer RNA synthetases class-II family profile" evidence="13">
    <location>
        <begin position="223"/>
        <end position="490"/>
    </location>
</feature>
<evidence type="ECO:0000256" key="2">
    <source>
        <dbReference type="ARBA" id="ARBA00022555"/>
    </source>
</evidence>
<evidence type="ECO:0000256" key="12">
    <source>
        <dbReference type="HAMAP-Rule" id="MF_00184"/>
    </source>
</evidence>
<dbReference type="PRINTS" id="PR01047">
    <property type="entry name" value="TRNASYNTHTHR"/>
</dbReference>
<dbReference type="InterPro" id="IPR018163">
    <property type="entry name" value="Thr/Ala-tRNA-synth_IIc_edit"/>
</dbReference>
<comment type="cofactor">
    <cofactor evidence="12">
        <name>Zn(2+)</name>
        <dbReference type="ChEBI" id="CHEBI:29105"/>
    </cofactor>
    <text evidence="12">Binds 1 zinc ion per subunit.</text>
</comment>
<dbReference type="PROSITE" id="PS50862">
    <property type="entry name" value="AA_TRNA_LIGASE_II"/>
    <property type="match status" value="1"/>
</dbReference>
<comment type="caution">
    <text evidence="12">Lacks conserved residue(s) required for the propagation of feature annotation.</text>
</comment>
<dbReference type="STRING" id="1802597.A2Z24_01150"/>
<comment type="similarity">
    <text evidence="1 12">Belongs to the class-II aminoacyl-tRNA synthetase family.</text>
</comment>
<dbReference type="Gene3D" id="3.30.930.10">
    <property type="entry name" value="Bira Bifunctional Protein, Domain 2"/>
    <property type="match status" value="1"/>
</dbReference>
<proteinExistence type="inferred from homology"/>
<organism evidence="14 15">
    <name type="scientific">Candidatus Woykebacteria bacterium RBG_16_44_10</name>
    <dbReference type="NCBI Taxonomy" id="1802597"/>
    <lineage>
        <taxon>Bacteria</taxon>
        <taxon>Candidatus Woykeibacteriota</taxon>
    </lineage>
</organism>
<comment type="catalytic activity">
    <reaction evidence="11 12">
        <text>tRNA(Thr) + L-threonine + ATP = L-threonyl-tRNA(Thr) + AMP + diphosphate + H(+)</text>
        <dbReference type="Rhea" id="RHEA:24624"/>
        <dbReference type="Rhea" id="RHEA-COMP:9670"/>
        <dbReference type="Rhea" id="RHEA-COMP:9704"/>
        <dbReference type="ChEBI" id="CHEBI:15378"/>
        <dbReference type="ChEBI" id="CHEBI:30616"/>
        <dbReference type="ChEBI" id="CHEBI:33019"/>
        <dbReference type="ChEBI" id="CHEBI:57926"/>
        <dbReference type="ChEBI" id="CHEBI:78442"/>
        <dbReference type="ChEBI" id="CHEBI:78534"/>
        <dbReference type="ChEBI" id="CHEBI:456215"/>
        <dbReference type="EC" id="6.1.1.3"/>
    </reaction>
</comment>
<dbReference type="FunFam" id="3.30.930.10:FF:000002">
    <property type="entry name" value="Threonine--tRNA ligase"/>
    <property type="match status" value="1"/>
</dbReference>
<feature type="binding site" evidence="12">
    <location>
        <position position="291"/>
    </location>
    <ligand>
        <name>Zn(2+)</name>
        <dbReference type="ChEBI" id="CHEBI:29105"/>
        <note>catalytic</note>
    </ligand>
</feature>
<dbReference type="InterPro" id="IPR002314">
    <property type="entry name" value="aa-tRNA-synt_IIb"/>
</dbReference>
<evidence type="ECO:0000256" key="1">
    <source>
        <dbReference type="ARBA" id="ARBA00008226"/>
    </source>
</evidence>
<dbReference type="FunFam" id="3.40.50.800:FF:000001">
    <property type="entry name" value="Threonine--tRNA ligase"/>
    <property type="match status" value="1"/>
</dbReference>
<dbReference type="EMBL" id="MHCT01000008">
    <property type="protein sequence ID" value="OGY26372.1"/>
    <property type="molecule type" value="Genomic_DNA"/>
</dbReference>
<keyword evidence="6 12" id="KW-0862">Zinc</keyword>
<dbReference type="GO" id="GO:0000049">
    <property type="term" value="F:tRNA binding"/>
    <property type="evidence" value="ECO:0007669"/>
    <property type="project" value="UniProtKB-KW"/>
</dbReference>
<evidence type="ECO:0000256" key="4">
    <source>
        <dbReference type="ARBA" id="ARBA00022723"/>
    </source>
</evidence>
<dbReference type="Pfam" id="PF07973">
    <property type="entry name" value="tRNA_SAD"/>
    <property type="match status" value="1"/>
</dbReference>
<evidence type="ECO:0000313" key="15">
    <source>
        <dbReference type="Proteomes" id="UP000177588"/>
    </source>
</evidence>
<evidence type="ECO:0000259" key="13">
    <source>
        <dbReference type="PROSITE" id="PS50862"/>
    </source>
</evidence>
<dbReference type="InterPro" id="IPR006195">
    <property type="entry name" value="aa-tRNA-synth_II"/>
</dbReference>
<dbReference type="GO" id="GO:0006435">
    <property type="term" value="P:threonyl-tRNA aminoacylation"/>
    <property type="evidence" value="ECO:0007669"/>
    <property type="project" value="UniProtKB-UniRule"/>
</dbReference>
<dbReference type="NCBIfam" id="TIGR00418">
    <property type="entry name" value="thrS"/>
    <property type="match status" value="1"/>
</dbReference>
<dbReference type="Gene3D" id="3.40.50.800">
    <property type="entry name" value="Anticodon-binding domain"/>
    <property type="match status" value="1"/>
</dbReference>
<dbReference type="SUPFAM" id="SSF52954">
    <property type="entry name" value="Class II aaRS ABD-related"/>
    <property type="match status" value="1"/>
</dbReference>
<sequence>MVKDYSILRHSAAHLLAAAVQKLWPKTKFGIGPVTRDGFYYDFDLPINITEKDLEKIEKKMGELKVRNLEFKRIEMPLNEAVKLESKRGQMYKSELLAQIKETGDTKVDQETKIERVSKPKKKVTKVSYYQAGEFVDLCTGPHVKTTADIGHFKLLNTAGAYWRGSEKNKMLTRIYGVVWETKDELNEYLKHLEEAKKRDHKRIGAQLGLFTFLPQAPGMPFWYPKGLSIINQLKEFVRAVNTKYGFQEISTPLLAKKEVWETSGHWKLFREDMFTFNIDKQTYALKPMNCPGTLLLYNTRHHSYKELPLKYADLDTLHRYEESGTLNGLLRVREFSQDDAHVFLTQNQIKDSIGETIEMAKEVFARFNFKPTFYLATRPDKAIGDTPTWQTAENYLEEALVAKKVDYYLKPKDGAFYGPKIDLHIDDSLGRNWQLATIQLDFSMPKSFKATYTDEKGKKATPIMIHKAILGSFERFVAILIEHYGGALPTWLSPVQATVIPITERSTDYATIIRNTLLQNNFRSEIDNRAETMQARIRDAQLQKIPYMIIVGDKEKVQKKVSVRSLKSGDEGTLSLDEFIVRLNKEVAH</sequence>
<comment type="subunit">
    <text evidence="12">Homodimer.</text>
</comment>
<dbReference type="InterPro" id="IPR012947">
    <property type="entry name" value="tRNA_SAD"/>
</dbReference>
<dbReference type="InterPro" id="IPR045864">
    <property type="entry name" value="aa-tRNA-synth_II/BPL/LPL"/>
</dbReference>
<keyword evidence="3 12" id="KW-0436">Ligase</keyword>
<evidence type="ECO:0000256" key="6">
    <source>
        <dbReference type="ARBA" id="ARBA00022833"/>
    </source>
</evidence>
<dbReference type="SUPFAM" id="SSF55186">
    <property type="entry name" value="ThrRS/AlaRS common domain"/>
    <property type="match status" value="1"/>
</dbReference>
<dbReference type="SUPFAM" id="SSF55681">
    <property type="entry name" value="Class II aaRS and biotin synthetases"/>
    <property type="match status" value="1"/>
</dbReference>
<keyword evidence="12" id="KW-0963">Cytoplasm</keyword>
<reference evidence="14 15" key="1">
    <citation type="journal article" date="2016" name="Nat. Commun.">
        <title>Thousands of microbial genomes shed light on interconnected biogeochemical processes in an aquifer system.</title>
        <authorList>
            <person name="Anantharaman K."/>
            <person name="Brown C.T."/>
            <person name="Hug L.A."/>
            <person name="Sharon I."/>
            <person name="Castelle C.J."/>
            <person name="Probst A.J."/>
            <person name="Thomas B.C."/>
            <person name="Singh A."/>
            <person name="Wilkins M.J."/>
            <person name="Karaoz U."/>
            <person name="Brodie E.L."/>
            <person name="Williams K.H."/>
            <person name="Hubbard S.S."/>
            <person name="Banfield J.F."/>
        </authorList>
    </citation>
    <scope>NUCLEOTIDE SEQUENCE [LARGE SCALE GENOMIC DNA]</scope>
</reference>
<dbReference type="CDD" id="cd00771">
    <property type="entry name" value="ThrRS_core"/>
    <property type="match status" value="1"/>
</dbReference>
<keyword evidence="4 12" id="KW-0479">Metal-binding</keyword>
<keyword evidence="8 12" id="KW-0694">RNA-binding</keyword>
<dbReference type="Gene3D" id="3.30.980.10">
    <property type="entry name" value="Threonyl-trna Synthetase, Chain A, domain 2"/>
    <property type="match status" value="1"/>
</dbReference>
<feature type="binding site" evidence="12">
    <location>
        <position position="342"/>
    </location>
    <ligand>
        <name>Zn(2+)</name>
        <dbReference type="ChEBI" id="CHEBI:29105"/>
        <note>catalytic</note>
    </ligand>
</feature>
<dbReference type="InterPro" id="IPR033728">
    <property type="entry name" value="ThrRS_core"/>
</dbReference>
<dbReference type="PANTHER" id="PTHR11451">
    <property type="entry name" value="THREONINE-TRNA LIGASE"/>
    <property type="match status" value="1"/>
</dbReference>
<keyword evidence="9 12" id="KW-0648">Protein biosynthesis</keyword>
<dbReference type="GO" id="GO:0005737">
    <property type="term" value="C:cytoplasm"/>
    <property type="evidence" value="ECO:0007669"/>
    <property type="project" value="UniProtKB-SubCell"/>
</dbReference>
<dbReference type="Proteomes" id="UP000177588">
    <property type="component" value="Unassembled WGS sequence"/>
</dbReference>
<evidence type="ECO:0000256" key="5">
    <source>
        <dbReference type="ARBA" id="ARBA00022741"/>
    </source>
</evidence>
<dbReference type="InterPro" id="IPR036621">
    <property type="entry name" value="Anticodon-bd_dom_sf"/>
</dbReference>
<gene>
    <name evidence="12" type="primary">thrS</name>
    <name evidence="14" type="ORF">A2Z24_01150</name>
</gene>
<comment type="subcellular location">
    <subcellularLocation>
        <location evidence="12">Cytoplasm</location>
    </subcellularLocation>
</comment>
<evidence type="ECO:0000256" key="9">
    <source>
        <dbReference type="ARBA" id="ARBA00022917"/>
    </source>
</evidence>
<dbReference type="Pfam" id="PF03129">
    <property type="entry name" value="HGTP_anticodon"/>
    <property type="match status" value="1"/>
</dbReference>
<name>A0A1G1WF78_9BACT</name>
<evidence type="ECO:0000256" key="7">
    <source>
        <dbReference type="ARBA" id="ARBA00022840"/>
    </source>
</evidence>
<dbReference type="GO" id="GO:0004829">
    <property type="term" value="F:threonine-tRNA ligase activity"/>
    <property type="evidence" value="ECO:0007669"/>
    <property type="project" value="UniProtKB-UniRule"/>
</dbReference>
<dbReference type="InterPro" id="IPR002320">
    <property type="entry name" value="Thr-tRNA-ligase_IIa"/>
</dbReference>
<dbReference type="InterPro" id="IPR047246">
    <property type="entry name" value="ThrRS_anticodon"/>
</dbReference>
<keyword evidence="10 12" id="KW-0030">Aminoacyl-tRNA synthetase</keyword>
<evidence type="ECO:0000256" key="8">
    <source>
        <dbReference type="ARBA" id="ARBA00022884"/>
    </source>
</evidence>
<dbReference type="GO" id="GO:0005524">
    <property type="term" value="F:ATP binding"/>
    <property type="evidence" value="ECO:0007669"/>
    <property type="project" value="UniProtKB-UniRule"/>
</dbReference>
<comment type="caution">
    <text evidence="14">The sequence shown here is derived from an EMBL/GenBank/DDBJ whole genome shotgun (WGS) entry which is preliminary data.</text>
</comment>
<keyword evidence="2 12" id="KW-0820">tRNA-binding</keyword>
<dbReference type="AlphaFoldDB" id="A0A1G1WF78"/>
<keyword evidence="5 12" id="KW-0547">Nucleotide-binding</keyword>
<evidence type="ECO:0000256" key="10">
    <source>
        <dbReference type="ARBA" id="ARBA00023146"/>
    </source>
</evidence>
<dbReference type="EC" id="6.1.1.3" evidence="12"/>
<evidence type="ECO:0000256" key="11">
    <source>
        <dbReference type="ARBA" id="ARBA00049515"/>
    </source>
</evidence>
<dbReference type="SMART" id="SM00863">
    <property type="entry name" value="tRNA_SAD"/>
    <property type="match status" value="1"/>
</dbReference>
<dbReference type="CDD" id="cd00860">
    <property type="entry name" value="ThrRS_anticodon"/>
    <property type="match status" value="1"/>
</dbReference>
<feature type="binding site" evidence="12">
    <location>
        <position position="467"/>
    </location>
    <ligand>
        <name>Zn(2+)</name>
        <dbReference type="ChEBI" id="CHEBI:29105"/>
        <note>catalytic</note>
    </ligand>
</feature>
<dbReference type="GO" id="GO:0046872">
    <property type="term" value="F:metal ion binding"/>
    <property type="evidence" value="ECO:0007669"/>
    <property type="project" value="UniProtKB-KW"/>
</dbReference>
<dbReference type="HAMAP" id="MF_00184">
    <property type="entry name" value="Thr_tRNA_synth"/>
    <property type="match status" value="1"/>
</dbReference>
<evidence type="ECO:0000256" key="3">
    <source>
        <dbReference type="ARBA" id="ARBA00022598"/>
    </source>
</evidence>
<evidence type="ECO:0000313" key="14">
    <source>
        <dbReference type="EMBL" id="OGY26372.1"/>
    </source>
</evidence>
<keyword evidence="7 12" id="KW-0067">ATP-binding</keyword>